<dbReference type="Gene3D" id="2.60.40.10">
    <property type="entry name" value="Immunoglobulins"/>
    <property type="match status" value="1"/>
</dbReference>
<evidence type="ECO:0000313" key="20">
    <source>
        <dbReference type="Proteomes" id="UP000436858"/>
    </source>
</evidence>
<evidence type="ECO:0000313" key="3">
    <source>
        <dbReference type="EMBL" id="BCA48842.1"/>
    </source>
</evidence>
<evidence type="ECO:0000313" key="8">
    <source>
        <dbReference type="EMBL" id="KAB4479366.1"/>
    </source>
</evidence>
<feature type="signal peptide" evidence="2">
    <location>
        <begin position="1"/>
        <end position="19"/>
    </location>
</feature>
<reference evidence="20 21" key="3">
    <citation type="journal article" date="2019" name="Nat. Med.">
        <title>A library of human gut bacterial isolates paired with longitudinal multiomics data enables mechanistic microbiome research.</title>
        <authorList>
            <person name="Poyet M."/>
            <person name="Groussin M."/>
            <person name="Gibbons S.M."/>
            <person name="Avila-Pacheco J."/>
            <person name="Jiang X."/>
            <person name="Kearney S.M."/>
            <person name="Perrotta A.R."/>
            <person name="Berdy B."/>
            <person name="Zhao S."/>
            <person name="Lieberman T.D."/>
            <person name="Swanson P.K."/>
            <person name="Smith M."/>
            <person name="Roesemann S."/>
            <person name="Alexander J.E."/>
            <person name="Rich S.A."/>
            <person name="Livny J."/>
            <person name="Vlamakis H."/>
            <person name="Clish C."/>
            <person name="Bullock K."/>
            <person name="Deik A."/>
            <person name="Scott J."/>
            <person name="Pierce K.A."/>
            <person name="Xavier R.J."/>
            <person name="Alm E.J."/>
        </authorList>
    </citation>
    <scope>NUCLEOTIDE SEQUENCE [LARGE SCALE GENOMIC DNA]</scope>
    <source>
        <strain evidence="8 20">BIOML-A162</strain>
        <strain evidence="7 22">BIOML-A165</strain>
        <strain evidence="6 21">BIOML-A188</strain>
    </source>
</reference>
<reference evidence="18 19" key="2">
    <citation type="submission" date="2018-08" db="EMBL/GenBank/DDBJ databases">
        <title>A genome reference for cultivated species of the human gut microbiota.</title>
        <authorList>
            <person name="Zou Y."/>
            <person name="Xue W."/>
            <person name="Luo G."/>
        </authorList>
    </citation>
    <scope>NUCLEOTIDE SEQUENCE [LARGE SCALE GENOMIC DNA]</scope>
    <source>
        <strain evidence="12 18">AF37-12</strain>
        <strain evidence="11 19">AM30-26</strain>
    </source>
</reference>
<evidence type="ECO:0000313" key="15">
    <source>
        <dbReference type="EMBL" id="UYU89629.1"/>
    </source>
</evidence>
<dbReference type="EMBL" id="AP022660">
    <property type="protein sequence ID" value="BCA48842.1"/>
    <property type="molecule type" value="Genomic_DNA"/>
</dbReference>
<keyword evidence="1" id="KW-0677">Repeat</keyword>
<dbReference type="SUPFAM" id="SSF63829">
    <property type="entry name" value="Calcium-dependent phosphotriesterase"/>
    <property type="match status" value="1"/>
</dbReference>
<dbReference type="Gene3D" id="2.120.10.30">
    <property type="entry name" value="TolB, C-terminal domain"/>
    <property type="match status" value="1"/>
</dbReference>
<dbReference type="Proteomes" id="UP000460317">
    <property type="component" value="Unassembled WGS sequence"/>
</dbReference>
<evidence type="ECO:0000313" key="19">
    <source>
        <dbReference type="Proteomes" id="UP000284785"/>
    </source>
</evidence>
<dbReference type="EMBL" id="WCSY01000004">
    <property type="protein sequence ID" value="KAB4314801.1"/>
    <property type="molecule type" value="Genomic_DNA"/>
</dbReference>
<dbReference type="EMBL" id="JAQNVG010000012">
    <property type="protein sequence ID" value="MDC2235881.1"/>
    <property type="molecule type" value="Genomic_DNA"/>
</dbReference>
<proteinExistence type="predicted"/>
<protein>
    <submittedName>
        <fullName evidence="4">Cell surface protein</fullName>
    </submittedName>
</protein>
<evidence type="ECO:0000313" key="9">
    <source>
        <dbReference type="EMBL" id="MBS5412740.1"/>
    </source>
</evidence>
<dbReference type="EMBL" id="JAGZEE010000036">
    <property type="protein sequence ID" value="MBS5412740.1"/>
    <property type="molecule type" value="Genomic_DNA"/>
</dbReference>
<dbReference type="Proteomes" id="UP001156216">
    <property type="component" value="Chromosome"/>
</dbReference>
<reference evidence="3 23" key="4">
    <citation type="submission" date="2020-02" db="EMBL/GenBank/DDBJ databases">
        <title>Whole-genome sequencing and comparative analysis of the genomes of Bacteroides thetaiotaomicron and Escherichia coli isolated from a healthy resident in Vietnam.</title>
        <authorList>
            <person name="Mohsin M."/>
            <person name="Tanaka K."/>
            <person name="Kawahara R."/>
            <person name="Kondo S."/>
            <person name="Noguchi H."/>
            <person name="Motooka D."/>
            <person name="Nakamura S."/>
            <person name="Khong D.T."/>
            <person name="Nguyen T.N."/>
            <person name="Tran H.T."/>
            <person name="Yamamoto Y."/>
        </authorList>
    </citation>
    <scope>NUCLEOTIDE SEQUENCE [LARGE SCALE GENOMIC DNA]</scope>
    <source>
        <strain evidence="3 23">F9-2</strain>
    </source>
</reference>
<dbReference type="PATRIC" id="fig|818.23.peg.3917"/>
<reference evidence="10" key="7">
    <citation type="submission" date="2022-10" db="EMBL/GenBank/DDBJ databases">
        <title>Human gut microbiome strain richness.</title>
        <authorList>
            <person name="Chen-Liaw A."/>
        </authorList>
    </citation>
    <scope>NUCLEOTIDE SEQUENCE</scope>
    <source>
        <strain evidence="10">1001283st1_A3_1001283B150304_161114</strain>
    </source>
</reference>
<evidence type="ECO:0000313" key="17">
    <source>
        <dbReference type="Proteomes" id="UP000095576"/>
    </source>
</evidence>
<evidence type="ECO:0000313" key="11">
    <source>
        <dbReference type="EMBL" id="RHD87373.1"/>
    </source>
</evidence>
<dbReference type="EMBL" id="QSJP01000011">
    <property type="protein sequence ID" value="RHD87373.1"/>
    <property type="molecule type" value="Genomic_DNA"/>
</dbReference>
<dbReference type="EMBL" id="CZAP01000009">
    <property type="protein sequence ID" value="CUP65383.1"/>
    <property type="molecule type" value="Genomic_DNA"/>
</dbReference>
<dbReference type="InterPro" id="IPR014756">
    <property type="entry name" value="Ig_E-set"/>
</dbReference>
<evidence type="ECO:0000313" key="23">
    <source>
        <dbReference type="Proteomes" id="UP000500882"/>
    </source>
</evidence>
<accession>C6IKE9</accession>
<dbReference type="AlphaFoldDB" id="A0A0P0EV88"/>
<dbReference type="EMBL" id="CZBI01000001">
    <property type="protein sequence ID" value="CUP39155.1"/>
    <property type="molecule type" value="Genomic_DNA"/>
</dbReference>
<accession>A0A0P0EV88</accession>
<dbReference type="SUPFAM" id="SSF81296">
    <property type="entry name" value="E set domains"/>
    <property type="match status" value="1"/>
</dbReference>
<dbReference type="Proteomes" id="UP000284785">
    <property type="component" value="Unassembled WGS sequence"/>
</dbReference>
<dbReference type="Proteomes" id="UP000500882">
    <property type="component" value="Chromosome"/>
</dbReference>
<dbReference type="EMBL" id="WCSB01000007">
    <property type="protein sequence ID" value="KAB4452846.1"/>
    <property type="molecule type" value="Genomic_DNA"/>
</dbReference>
<dbReference type="Proteomes" id="UP000283616">
    <property type="component" value="Unassembled WGS sequence"/>
</dbReference>
<dbReference type="Proteomes" id="UP001217776">
    <property type="component" value="Unassembled WGS sequence"/>
</dbReference>
<dbReference type="CDD" id="cd00603">
    <property type="entry name" value="IPT_PCSR"/>
    <property type="match status" value="1"/>
</dbReference>
<gene>
    <name evidence="3" type="ORF">BatF92_07840</name>
    <name evidence="12" type="ORF">DW011_06780</name>
    <name evidence="11" type="ORF">DW780_13860</name>
    <name evidence="5" type="ORF">ERS852511_02796</name>
    <name evidence="4" type="ORF">ERS852557_00442</name>
    <name evidence="8" type="ORF">GAN91_18250</name>
    <name evidence="7" type="ORF">GAN93_09500</name>
    <name evidence="6" type="ORF">GAO51_05440</name>
    <name evidence="9" type="ORF">KHY35_18870</name>
    <name evidence="14" type="ORF">KQP59_08480</name>
    <name evidence="13" type="ORF">KQP68_18155</name>
    <name evidence="15" type="ORF">KQP74_16960</name>
    <name evidence="10" type="ORF">PO127_08995</name>
</gene>
<dbReference type="Proteomes" id="UP001156218">
    <property type="component" value="Chromosome"/>
</dbReference>
<dbReference type="Proteomes" id="UP000095576">
    <property type="component" value="Unassembled WGS sequence"/>
</dbReference>
<evidence type="ECO:0000313" key="7">
    <source>
        <dbReference type="EMBL" id="KAB4452846.1"/>
    </source>
</evidence>
<reference evidence="13 24" key="6">
    <citation type="submission" date="2021-06" db="EMBL/GenBank/DDBJ databases">
        <title>Interrogation of the integrated mobile genetic elements in gut-associated Bacteroides with a consensus prediction approach.</title>
        <authorList>
            <person name="Campbell D.E."/>
            <person name="Leigh J.R."/>
            <person name="Kim T."/>
            <person name="England W."/>
            <person name="Whitaker R.J."/>
            <person name="Degnan P.H."/>
        </authorList>
    </citation>
    <scope>NUCLEOTIDE SEQUENCE [LARGE SCALE GENOMIC DNA]</scope>
    <source>
        <strain evidence="15">VPI-3443</strain>
        <strain evidence="14">VPI-BTDOT2</strain>
        <strain evidence="13 24">WAL8669</strain>
    </source>
</reference>
<evidence type="ECO:0000313" key="21">
    <source>
        <dbReference type="Proteomes" id="UP000440614"/>
    </source>
</evidence>
<dbReference type="Pfam" id="PF01436">
    <property type="entry name" value="NHL"/>
    <property type="match status" value="1"/>
</dbReference>
<dbReference type="PANTHER" id="PTHR13833">
    <property type="match status" value="1"/>
</dbReference>
<evidence type="ECO:0000313" key="24">
    <source>
        <dbReference type="Proteomes" id="UP001156218"/>
    </source>
</evidence>
<keyword evidence="2" id="KW-0732">Signal</keyword>
<dbReference type="GeneID" id="60925477"/>
<dbReference type="EMBL" id="WCRY01000019">
    <property type="protein sequence ID" value="KAB4479366.1"/>
    <property type="molecule type" value="Genomic_DNA"/>
</dbReference>
<evidence type="ECO:0000313" key="22">
    <source>
        <dbReference type="Proteomes" id="UP000460317"/>
    </source>
</evidence>
<sequence>MRKRRVYWTLFITAFAWLASCSDDDINGSSGFNPNQPIEITEFYPDSGGIATPMIIEGRNFGTDTTGMKVYFEDVDGIRHPAGLVSSNGSRIYAFVPKGLTFKREMNILVERRTPDGQEYIGKAPDQFLYKTQTSVSTVAGLASPDNNINTVGGDLATCTFSSPFYLCIDGEDNIFVVDRKGDSGKDKQPNTTCRNEKGEGVNGNISMISIASNSSIVLKYGTAYINAPAYSDEKDAEAVYIPDDAGMKYYDMQKLLNYVPRYRTVLKSEELSTVDENNWKHCFVINKLDHMIYTVMWKGQLVRINPKNRTAEILLKKISNVATGDGGKAGSDSYIAFSPIKGEENVLYVSLADFHQIWRVDVSKITPEDKDTYNGESYAGKAIYEGVMNGKGWEDGLLKNAKFRHPRQICFTDDGKMYIADSGNSCIRVIDTTMPKERAAVTTPIGLPGAEGYKDGGPEIAKFHFPCGVAVNSDGTIVYVADTQNKVIRKLSIE</sequence>
<name>A0A0P0EV88_BACT4</name>
<dbReference type="RefSeq" id="WP_008759970.1">
    <property type="nucleotide sequence ID" value="NZ_AP022660.1"/>
</dbReference>
<dbReference type="EMBL" id="CP083680">
    <property type="protein sequence ID" value="UYU65484.1"/>
    <property type="molecule type" value="Genomic_DNA"/>
</dbReference>
<dbReference type="PANTHER" id="PTHR13833:SF71">
    <property type="entry name" value="NHL DOMAIN-CONTAINING PROTEIN"/>
    <property type="match status" value="1"/>
</dbReference>
<dbReference type="KEGG" id="btho:Btheta7330_03803"/>
<dbReference type="EMBL" id="QROV01000006">
    <property type="protein sequence ID" value="RHL61679.1"/>
    <property type="molecule type" value="Genomic_DNA"/>
</dbReference>
<dbReference type="EMBL" id="CP083681">
    <property type="protein sequence ID" value="UYU73126.1"/>
    <property type="molecule type" value="Genomic_DNA"/>
</dbReference>
<feature type="chain" id="PRO_5002964747" evidence="2">
    <location>
        <begin position="20"/>
        <end position="495"/>
    </location>
</feature>
<dbReference type="EMBL" id="CP083685">
    <property type="protein sequence ID" value="UYU89629.1"/>
    <property type="molecule type" value="Genomic_DNA"/>
</dbReference>
<reference evidence="9" key="5">
    <citation type="submission" date="2021-02" db="EMBL/GenBank/DDBJ databases">
        <title>Infant gut strain persistence is associated with maternal origin, phylogeny, and functional potential including surface adhesion and iron acquisition.</title>
        <authorList>
            <person name="Lou Y.C."/>
        </authorList>
    </citation>
    <scope>NUCLEOTIDE SEQUENCE</scope>
    <source>
        <strain evidence="9">L3_082_243G1_dasL3_082_243G1_maxbin2.maxbin.015s ta_sub</strain>
    </source>
</reference>
<evidence type="ECO:0000313" key="18">
    <source>
        <dbReference type="Proteomes" id="UP000283616"/>
    </source>
</evidence>
<dbReference type="Proteomes" id="UP000782901">
    <property type="component" value="Unassembled WGS sequence"/>
</dbReference>
<evidence type="ECO:0000313" key="13">
    <source>
        <dbReference type="EMBL" id="UYU65484.1"/>
    </source>
</evidence>
<dbReference type="Proteomes" id="UP000095541">
    <property type="component" value="Unassembled WGS sequence"/>
</dbReference>
<dbReference type="Proteomes" id="UP001162960">
    <property type="component" value="Chromosome"/>
</dbReference>
<dbReference type="PROSITE" id="PS51257">
    <property type="entry name" value="PROKAR_LIPOPROTEIN"/>
    <property type="match status" value="1"/>
</dbReference>
<dbReference type="InterPro" id="IPR001258">
    <property type="entry name" value="NHL_repeat"/>
</dbReference>
<dbReference type="Proteomes" id="UP000436858">
    <property type="component" value="Unassembled WGS sequence"/>
</dbReference>
<evidence type="ECO:0000313" key="12">
    <source>
        <dbReference type="EMBL" id="RHL61679.1"/>
    </source>
</evidence>
<dbReference type="InterPro" id="IPR013783">
    <property type="entry name" value="Ig-like_fold"/>
</dbReference>
<evidence type="ECO:0000313" key="14">
    <source>
        <dbReference type="EMBL" id="UYU73126.1"/>
    </source>
</evidence>
<evidence type="ECO:0000313" key="5">
    <source>
        <dbReference type="EMBL" id="CUP65383.1"/>
    </source>
</evidence>
<evidence type="ECO:0000313" key="6">
    <source>
        <dbReference type="EMBL" id="KAB4314801.1"/>
    </source>
</evidence>
<reference evidence="16 17" key="1">
    <citation type="submission" date="2015-09" db="EMBL/GenBank/DDBJ databases">
        <authorList>
            <consortium name="Pathogen Informatics"/>
        </authorList>
    </citation>
    <scope>NUCLEOTIDE SEQUENCE [LARGE SCALE GENOMIC DNA]</scope>
    <source>
        <strain evidence="5 17">2789STDY5834899</strain>
        <strain evidence="4 16">2789STDY5834945</strain>
    </source>
</reference>
<evidence type="ECO:0000256" key="2">
    <source>
        <dbReference type="SAM" id="SignalP"/>
    </source>
</evidence>
<dbReference type="InterPro" id="IPR011042">
    <property type="entry name" value="6-blade_b-propeller_TolB-like"/>
</dbReference>
<evidence type="ECO:0000313" key="16">
    <source>
        <dbReference type="Proteomes" id="UP000095541"/>
    </source>
</evidence>
<evidence type="ECO:0000256" key="1">
    <source>
        <dbReference type="ARBA" id="ARBA00022737"/>
    </source>
</evidence>
<dbReference type="DNASU" id="1073843"/>
<dbReference type="Proteomes" id="UP000440614">
    <property type="component" value="Unassembled WGS sequence"/>
</dbReference>
<organism evidence="6 21">
    <name type="scientific">Bacteroides thetaiotaomicron</name>
    <dbReference type="NCBI Taxonomy" id="818"/>
    <lineage>
        <taxon>Bacteria</taxon>
        <taxon>Pseudomonadati</taxon>
        <taxon>Bacteroidota</taxon>
        <taxon>Bacteroidia</taxon>
        <taxon>Bacteroidales</taxon>
        <taxon>Bacteroidaceae</taxon>
        <taxon>Bacteroides</taxon>
    </lineage>
</organism>
<evidence type="ECO:0000313" key="10">
    <source>
        <dbReference type="EMBL" id="MDC2235881.1"/>
    </source>
</evidence>
<evidence type="ECO:0000313" key="4">
    <source>
        <dbReference type="EMBL" id="CUP39155.1"/>
    </source>
</evidence>